<protein>
    <submittedName>
        <fullName evidence="4">HU family DNA-binding protein</fullName>
    </submittedName>
</protein>
<comment type="similarity">
    <text evidence="1">Belongs to the bacterial histone-like protein family.</text>
</comment>
<feature type="compositionally biased region" description="Polar residues" evidence="3">
    <location>
        <begin position="29"/>
        <end position="39"/>
    </location>
</feature>
<name>A0ABT3ADM5_9RHOB</name>
<keyword evidence="5" id="KW-1185">Reference proteome</keyword>
<feature type="region of interest" description="Disordered" evidence="3">
    <location>
        <begin position="146"/>
        <end position="165"/>
    </location>
</feature>
<dbReference type="GO" id="GO:0003677">
    <property type="term" value="F:DNA binding"/>
    <property type="evidence" value="ECO:0007669"/>
    <property type="project" value="UniProtKB-KW"/>
</dbReference>
<dbReference type="Pfam" id="PF00216">
    <property type="entry name" value="Bac_DNA_binding"/>
    <property type="match status" value="1"/>
</dbReference>
<feature type="compositionally biased region" description="Acidic residues" evidence="3">
    <location>
        <begin position="54"/>
        <end position="68"/>
    </location>
</feature>
<evidence type="ECO:0000256" key="3">
    <source>
        <dbReference type="SAM" id="MobiDB-lite"/>
    </source>
</evidence>
<evidence type="ECO:0000256" key="2">
    <source>
        <dbReference type="ARBA" id="ARBA00023125"/>
    </source>
</evidence>
<dbReference type="Gene3D" id="4.10.520.10">
    <property type="entry name" value="IHF-like DNA-binding proteins"/>
    <property type="match status" value="1"/>
</dbReference>
<accession>A0ABT3ADM5</accession>
<evidence type="ECO:0000256" key="1">
    <source>
        <dbReference type="ARBA" id="ARBA00010529"/>
    </source>
</evidence>
<proteinExistence type="inferred from homology"/>
<organism evidence="4 5">
    <name type="scientific">Ruegeria aquimaris</name>
    <dbReference type="NCBI Taxonomy" id="2984333"/>
    <lineage>
        <taxon>Bacteria</taxon>
        <taxon>Pseudomonadati</taxon>
        <taxon>Pseudomonadota</taxon>
        <taxon>Alphaproteobacteria</taxon>
        <taxon>Rhodobacterales</taxon>
        <taxon>Roseobacteraceae</taxon>
        <taxon>Ruegeria</taxon>
    </lineage>
</organism>
<evidence type="ECO:0000313" key="4">
    <source>
        <dbReference type="EMBL" id="MCV2886753.1"/>
    </source>
</evidence>
<feature type="region of interest" description="Disordered" evidence="3">
    <location>
        <begin position="1"/>
        <end position="75"/>
    </location>
</feature>
<keyword evidence="2 4" id="KW-0238">DNA-binding</keyword>
<dbReference type="InterPro" id="IPR010992">
    <property type="entry name" value="IHF-like_DNA-bd_dom_sf"/>
</dbReference>
<reference evidence="4 5" key="1">
    <citation type="submission" date="2022-10" db="EMBL/GenBank/DDBJ databases">
        <title>Ruegeria sp. nov., isolated from ocean surface sediments.</title>
        <authorList>
            <person name="He W."/>
            <person name="Xue H.-P."/>
            <person name="Zhang D.-F."/>
        </authorList>
    </citation>
    <scope>NUCLEOTIDE SEQUENCE [LARGE SCALE GENOMIC DNA]</scope>
    <source>
        <strain evidence="4 5">XHP0148</strain>
    </source>
</reference>
<sequence>MAKRTTRTPSTTRKTTTRSPRKAPATPVETDTQDPSEQLETPLPEVTRGRADDSDTGVEDADPEDADLGTDGNELRKRELIDLVVARSEVKKKFAKPAVEAMLAILGEAISDGRSLNLSPMGKLKVNRSTDKGTGQVIICKLRRSTQDSAPVEKLDQDPLAEPAE</sequence>
<comment type="caution">
    <text evidence="4">The sequence shown here is derived from an EMBL/GenBank/DDBJ whole genome shotgun (WGS) entry which is preliminary data.</text>
</comment>
<dbReference type="Proteomes" id="UP001320899">
    <property type="component" value="Unassembled WGS sequence"/>
</dbReference>
<dbReference type="EMBL" id="JAOWLB010000001">
    <property type="protein sequence ID" value="MCV2886753.1"/>
    <property type="molecule type" value="Genomic_DNA"/>
</dbReference>
<dbReference type="RefSeq" id="WP_263826615.1">
    <property type="nucleotide sequence ID" value="NZ_JAOWLB010000001.1"/>
</dbReference>
<dbReference type="InterPro" id="IPR000119">
    <property type="entry name" value="Hist_DNA-bd"/>
</dbReference>
<dbReference type="SUPFAM" id="SSF47729">
    <property type="entry name" value="IHF-like DNA-binding proteins"/>
    <property type="match status" value="1"/>
</dbReference>
<gene>
    <name evidence="4" type="ORF">OE747_00290</name>
</gene>
<evidence type="ECO:0000313" key="5">
    <source>
        <dbReference type="Proteomes" id="UP001320899"/>
    </source>
</evidence>